<evidence type="ECO:0000259" key="3">
    <source>
        <dbReference type="Pfam" id="PF01232"/>
    </source>
</evidence>
<proteinExistence type="predicted"/>
<keyword evidence="1 5" id="KW-0560">Oxidoreductase</keyword>
<dbReference type="Proteomes" id="UP000254938">
    <property type="component" value="Unassembled WGS sequence"/>
</dbReference>
<evidence type="ECO:0000313" key="5">
    <source>
        <dbReference type="EMBL" id="STS79959.1"/>
    </source>
</evidence>
<dbReference type="SUPFAM" id="SSF51735">
    <property type="entry name" value="NAD(P)-binding Rossmann-fold domains"/>
    <property type="match status" value="1"/>
</dbReference>
<name>A0A377TKU4_KLEPN</name>
<dbReference type="GO" id="GO:0019592">
    <property type="term" value="P:mannitol catabolic process"/>
    <property type="evidence" value="ECO:0007669"/>
    <property type="project" value="TreeGrafter"/>
</dbReference>
<dbReference type="Gene3D" id="3.40.50.720">
    <property type="entry name" value="NAD(P)-binding Rossmann-like Domain"/>
    <property type="match status" value="1"/>
</dbReference>
<dbReference type="GO" id="GO:0009026">
    <property type="term" value="F:tagaturonate reductase activity"/>
    <property type="evidence" value="ECO:0007669"/>
    <property type="project" value="UniProtKB-EC"/>
</dbReference>
<accession>A0A377TKU4</accession>
<sequence length="360" mass="40546">MKTLNRQNFPGPQYPTRAIQFGEGNFLRAFIDWQLDLLNEKTDLATGVTIVRPINTVFPPSLNTQDGLYTTVIRGLNERGEAVSEARIIRSVNNEINPWQDFAGYLALARDPEIAFVFSNTTEAGISYHAGDRPDDMPPVSFPAKLTQLLLERFRHFNGAADKGWTIIPCELIDYNGEALKALVLRYAKEWQLPTAFSDWVETANTFCSTLVDRIVTGYPREEAEKLEAELGYHDAFLDTAEYFWLFVIQGPQGLAEMLRLDRCPLNIRIVEDIRPYKARKVAILNGAHTALVPVAWLCGVDTVGEAMRDEAIRHYVQQTIDEEIIPALDLPAEELRQFADAVTGRFLIPIFAINCSPSP</sequence>
<dbReference type="PANTHER" id="PTHR30524:SF0">
    <property type="entry name" value="ALTRONATE OXIDOREDUCTASE-RELATED"/>
    <property type="match status" value="1"/>
</dbReference>
<organism evidence="5 6">
    <name type="scientific">Klebsiella pneumoniae</name>
    <dbReference type="NCBI Taxonomy" id="573"/>
    <lineage>
        <taxon>Bacteria</taxon>
        <taxon>Pseudomonadati</taxon>
        <taxon>Pseudomonadota</taxon>
        <taxon>Gammaproteobacteria</taxon>
        <taxon>Enterobacterales</taxon>
        <taxon>Enterobacteriaceae</taxon>
        <taxon>Klebsiella/Raoultella group</taxon>
        <taxon>Klebsiella</taxon>
        <taxon>Klebsiella pneumoniae complex</taxon>
    </lineage>
</organism>
<evidence type="ECO:0000259" key="4">
    <source>
        <dbReference type="Pfam" id="PF08125"/>
    </source>
</evidence>
<dbReference type="GO" id="GO:0008926">
    <property type="term" value="F:mannitol-1-phosphate 5-dehydrogenase activity"/>
    <property type="evidence" value="ECO:0007669"/>
    <property type="project" value="TreeGrafter"/>
</dbReference>
<keyword evidence="2" id="KW-0520">NAD</keyword>
<evidence type="ECO:0000256" key="1">
    <source>
        <dbReference type="ARBA" id="ARBA00023002"/>
    </source>
</evidence>
<dbReference type="InterPro" id="IPR013328">
    <property type="entry name" value="6PGD_dom2"/>
</dbReference>
<dbReference type="InterPro" id="IPR008927">
    <property type="entry name" value="6-PGluconate_DH-like_C_sf"/>
</dbReference>
<dbReference type="Pfam" id="PF01232">
    <property type="entry name" value="Mannitol_dh"/>
    <property type="match status" value="1"/>
</dbReference>
<dbReference type="Gene3D" id="1.10.1040.10">
    <property type="entry name" value="N-(1-d-carboxylethyl)-l-norvaline Dehydrogenase, domain 2"/>
    <property type="match status" value="1"/>
</dbReference>
<feature type="domain" description="Mannitol dehydrogenase C-terminal" evidence="4">
    <location>
        <begin position="273"/>
        <end position="347"/>
    </location>
</feature>
<feature type="domain" description="Mannitol dehydrogenase N-terminal" evidence="3">
    <location>
        <begin position="17"/>
        <end position="261"/>
    </location>
</feature>
<dbReference type="InterPro" id="IPR036291">
    <property type="entry name" value="NAD(P)-bd_dom_sf"/>
</dbReference>
<dbReference type="PANTHER" id="PTHR30524">
    <property type="entry name" value="MANNITOL-1-PHOSPHATE 5-DEHYDROGENASE"/>
    <property type="match status" value="1"/>
</dbReference>
<dbReference type="SUPFAM" id="SSF48179">
    <property type="entry name" value="6-phosphogluconate dehydrogenase C-terminal domain-like"/>
    <property type="match status" value="1"/>
</dbReference>
<dbReference type="Pfam" id="PF08125">
    <property type="entry name" value="Mannitol_dh_C"/>
    <property type="match status" value="1"/>
</dbReference>
<dbReference type="EC" id="1.1.1.58" evidence="5"/>
<dbReference type="GO" id="GO:0005829">
    <property type="term" value="C:cytosol"/>
    <property type="evidence" value="ECO:0007669"/>
    <property type="project" value="TreeGrafter"/>
</dbReference>
<dbReference type="EMBL" id="UGKQ01000007">
    <property type="protein sequence ID" value="STS79959.1"/>
    <property type="molecule type" value="Genomic_DNA"/>
</dbReference>
<dbReference type="InterPro" id="IPR013118">
    <property type="entry name" value="Mannitol_DH_C"/>
</dbReference>
<evidence type="ECO:0000313" key="6">
    <source>
        <dbReference type="Proteomes" id="UP000254938"/>
    </source>
</evidence>
<evidence type="ECO:0000256" key="2">
    <source>
        <dbReference type="ARBA" id="ARBA00023027"/>
    </source>
</evidence>
<dbReference type="GO" id="GO:0019698">
    <property type="term" value="P:D-galacturonate catabolic process"/>
    <property type="evidence" value="ECO:0007669"/>
    <property type="project" value="TreeGrafter"/>
</dbReference>
<dbReference type="InterPro" id="IPR013131">
    <property type="entry name" value="Mannitol_DH_N"/>
</dbReference>
<gene>
    <name evidence="5" type="primary">uxaB_1</name>
    <name evidence="5" type="ORF">NCTC9140_01653</name>
</gene>
<dbReference type="AlphaFoldDB" id="A0A377TKU4"/>
<protein>
    <submittedName>
        <fullName evidence="5">Altronate oxidoreductase</fullName>
        <ecNumber evidence="5">1.1.1.58</ecNumber>
    </submittedName>
</protein>
<reference evidence="5 6" key="1">
    <citation type="submission" date="2018-06" db="EMBL/GenBank/DDBJ databases">
        <authorList>
            <consortium name="Pathogen Informatics"/>
            <person name="Doyle S."/>
        </authorList>
    </citation>
    <scope>NUCLEOTIDE SEQUENCE [LARGE SCALE GENOMIC DNA]</scope>
    <source>
        <strain evidence="5 6">NCTC9140</strain>
    </source>
</reference>
<dbReference type="NCBIfam" id="NF002969">
    <property type="entry name" value="PRK03643.1"/>
    <property type="match status" value="1"/>
</dbReference>